<organism evidence="4 5">
    <name type="scientific">Halioxenophilus aromaticivorans</name>
    <dbReference type="NCBI Taxonomy" id="1306992"/>
    <lineage>
        <taxon>Bacteria</taxon>
        <taxon>Pseudomonadati</taxon>
        <taxon>Pseudomonadota</taxon>
        <taxon>Gammaproteobacteria</taxon>
        <taxon>Alteromonadales</taxon>
        <taxon>Alteromonadaceae</taxon>
        <taxon>Halioxenophilus</taxon>
    </lineage>
</organism>
<dbReference type="Gene3D" id="1.20.140.10">
    <property type="entry name" value="Butyryl-CoA Dehydrogenase, subunit A, domain 3"/>
    <property type="match status" value="1"/>
</dbReference>
<dbReference type="EMBL" id="BAABLX010000029">
    <property type="protein sequence ID" value="GAA4951822.1"/>
    <property type="molecule type" value="Genomic_DNA"/>
</dbReference>
<proteinExistence type="predicted"/>
<dbReference type="GO" id="GO:0050660">
    <property type="term" value="F:flavin adenine dinucleotide binding"/>
    <property type="evidence" value="ECO:0007669"/>
    <property type="project" value="InterPro"/>
</dbReference>
<dbReference type="AlphaFoldDB" id="A0AAV3U6V5"/>
<dbReference type="Pfam" id="PF08028">
    <property type="entry name" value="Acyl-CoA_dh_2"/>
    <property type="match status" value="1"/>
</dbReference>
<accession>A0AAV3U6V5</accession>
<dbReference type="Proteomes" id="UP001409585">
    <property type="component" value="Unassembled WGS sequence"/>
</dbReference>
<dbReference type="PANTHER" id="PTHR43884:SF12">
    <property type="entry name" value="ISOVALERYL-COA DEHYDROGENASE, MITOCHONDRIAL-RELATED"/>
    <property type="match status" value="1"/>
</dbReference>
<dbReference type="InterPro" id="IPR037069">
    <property type="entry name" value="AcylCoA_DH/ox_N_sf"/>
</dbReference>
<evidence type="ECO:0000259" key="2">
    <source>
        <dbReference type="Pfam" id="PF02771"/>
    </source>
</evidence>
<dbReference type="InterPro" id="IPR009100">
    <property type="entry name" value="AcylCoA_DH/oxidase_NM_dom_sf"/>
</dbReference>
<dbReference type="InterPro" id="IPR013786">
    <property type="entry name" value="AcylCoA_DH/ox_N"/>
</dbReference>
<dbReference type="Pfam" id="PF02771">
    <property type="entry name" value="Acyl-CoA_dh_N"/>
    <property type="match status" value="1"/>
</dbReference>
<dbReference type="PIRSF" id="PIRSF016578">
    <property type="entry name" value="HsaA"/>
    <property type="match status" value="1"/>
</dbReference>
<keyword evidence="1" id="KW-0560">Oxidoreductase</keyword>
<name>A0AAV3U6V5_9ALTE</name>
<evidence type="ECO:0000313" key="4">
    <source>
        <dbReference type="EMBL" id="GAA4951822.1"/>
    </source>
</evidence>
<dbReference type="PANTHER" id="PTHR43884">
    <property type="entry name" value="ACYL-COA DEHYDROGENASE"/>
    <property type="match status" value="1"/>
</dbReference>
<evidence type="ECO:0000259" key="3">
    <source>
        <dbReference type="Pfam" id="PF08028"/>
    </source>
</evidence>
<dbReference type="InterPro" id="IPR046373">
    <property type="entry name" value="Acyl-CoA_Oxase/DH_mid-dom_sf"/>
</dbReference>
<dbReference type="Gene3D" id="2.40.110.10">
    <property type="entry name" value="Butyryl-CoA Dehydrogenase, subunit A, domain 2"/>
    <property type="match status" value="1"/>
</dbReference>
<reference evidence="5" key="1">
    <citation type="journal article" date="2019" name="Int. J. Syst. Evol. Microbiol.">
        <title>The Global Catalogue of Microorganisms (GCM) 10K type strain sequencing project: providing services to taxonomists for standard genome sequencing and annotation.</title>
        <authorList>
            <consortium name="The Broad Institute Genomics Platform"/>
            <consortium name="The Broad Institute Genome Sequencing Center for Infectious Disease"/>
            <person name="Wu L."/>
            <person name="Ma J."/>
        </authorList>
    </citation>
    <scope>NUCLEOTIDE SEQUENCE [LARGE SCALE GENOMIC DNA]</scope>
    <source>
        <strain evidence="5">JCM 19134</strain>
    </source>
</reference>
<feature type="domain" description="Acyl-CoA dehydrogenase C-terminal" evidence="3">
    <location>
        <begin position="253"/>
        <end position="383"/>
    </location>
</feature>
<evidence type="ECO:0000313" key="5">
    <source>
        <dbReference type="Proteomes" id="UP001409585"/>
    </source>
</evidence>
<feature type="domain" description="Acyl-CoA dehydrogenase/oxidase N-terminal" evidence="2">
    <location>
        <begin position="32"/>
        <end position="101"/>
    </location>
</feature>
<dbReference type="SUPFAM" id="SSF56645">
    <property type="entry name" value="Acyl-CoA dehydrogenase NM domain-like"/>
    <property type="match status" value="1"/>
</dbReference>
<dbReference type="RefSeq" id="WP_345425585.1">
    <property type="nucleotide sequence ID" value="NZ_AP031496.1"/>
</dbReference>
<protein>
    <submittedName>
        <fullName evidence="4">Acyl-CoA dehydrogenase family protein</fullName>
    </submittedName>
</protein>
<comment type="caution">
    <text evidence="4">The sequence shown here is derived from an EMBL/GenBank/DDBJ whole genome shotgun (WGS) entry which is preliminary data.</text>
</comment>
<dbReference type="GO" id="GO:0006552">
    <property type="term" value="P:L-leucine catabolic process"/>
    <property type="evidence" value="ECO:0007669"/>
    <property type="project" value="TreeGrafter"/>
</dbReference>
<dbReference type="GO" id="GO:0008470">
    <property type="term" value="F:3-methylbutanoyl-CoA dehydrogenase activity"/>
    <property type="evidence" value="ECO:0007669"/>
    <property type="project" value="TreeGrafter"/>
</dbReference>
<keyword evidence="5" id="KW-1185">Reference proteome</keyword>
<dbReference type="InterPro" id="IPR036250">
    <property type="entry name" value="AcylCo_DH-like_C"/>
</dbReference>
<dbReference type="SUPFAM" id="SSF47203">
    <property type="entry name" value="Acyl-CoA dehydrogenase C-terminal domain-like"/>
    <property type="match status" value="1"/>
</dbReference>
<sequence length="410" mass="44078">MTRDTQPSAPNVHIDSHSPIDIAKSLYPLLMEQADQSEQSGQISPKLFKSLHDSGLFQMMFPKRAGGVGRELIEHIETVAELAQGDPGSAWAFGLLSSVTASTASLPSDVTSRVFKQGTELLCSVAARTGTATLTDDGFIVNGSWGYASGCKHASWAMNGVTIQDPTGSVIDYGFAIMPLSGDPAVTIKDTWHVAGVCASGSNTIVADGLKLDAPLVLQFSKLRQGQSDDPALLAQLEPRDKWPVEPLFPLTVLAPMLGAAQGLLKLVQTAMPKRKIIGWHYDNQADADALVEKLGQAALKIDSAWMHVRRAANLVDHESPRRSLSGFEKAQMQADCSHAMALVRQSAQSLMDIAGPGGFATSNPMQRLWRDINVGSRHNALNSHLSYLLYGRALLGDSSNLELLNDISR</sequence>
<dbReference type="Gene3D" id="1.10.540.10">
    <property type="entry name" value="Acyl-CoA dehydrogenase/oxidase, N-terminal domain"/>
    <property type="match status" value="1"/>
</dbReference>
<gene>
    <name evidence="4" type="ORF">GCM10025791_35530</name>
</gene>
<evidence type="ECO:0000256" key="1">
    <source>
        <dbReference type="ARBA" id="ARBA00023002"/>
    </source>
</evidence>
<dbReference type="InterPro" id="IPR013107">
    <property type="entry name" value="Acyl-CoA_DH_C"/>
</dbReference>